<name>A0A9X0WCE3_9GAMM</name>
<comment type="caution">
    <text evidence="2">The sequence shown here is derived from an EMBL/GenBank/DDBJ whole genome shotgun (WGS) entry which is preliminary data.</text>
</comment>
<keyword evidence="3" id="KW-1185">Reference proteome</keyword>
<dbReference type="SUPFAM" id="SSF51735">
    <property type="entry name" value="NAD(P)-binding Rossmann-fold domains"/>
    <property type="match status" value="1"/>
</dbReference>
<dbReference type="InterPro" id="IPR036291">
    <property type="entry name" value="NAD(P)-bd_dom_sf"/>
</dbReference>
<reference evidence="2 3" key="1">
    <citation type="journal article" date="2020" name="Microorganisms">
        <title>Osmotic Adaptation and Compatible Solute Biosynthesis of Phototrophic Bacteria as Revealed from Genome Analyses.</title>
        <authorList>
            <person name="Imhoff J.F."/>
            <person name="Rahn T."/>
            <person name="Kunzel S."/>
            <person name="Keller A."/>
            <person name="Neulinger S.C."/>
        </authorList>
    </citation>
    <scope>NUCLEOTIDE SEQUENCE [LARGE SCALE GENOMIC DNA]</scope>
    <source>
        <strain evidence="2 3">DSM 25653</strain>
    </source>
</reference>
<dbReference type="Gene3D" id="3.40.50.720">
    <property type="entry name" value="NAD(P)-binding Rossmann-like Domain"/>
    <property type="match status" value="1"/>
</dbReference>
<evidence type="ECO:0000259" key="1">
    <source>
        <dbReference type="Pfam" id="PF13380"/>
    </source>
</evidence>
<gene>
    <name evidence="2" type="ORF">CKO42_19555</name>
</gene>
<accession>A0A9X0WCE3</accession>
<feature type="domain" description="CoA-binding" evidence="1">
    <location>
        <begin position="30"/>
        <end position="123"/>
    </location>
</feature>
<dbReference type="Proteomes" id="UP001138768">
    <property type="component" value="Unassembled WGS sequence"/>
</dbReference>
<dbReference type="AlphaFoldDB" id="A0A9X0WCE3"/>
<dbReference type="InterPro" id="IPR003781">
    <property type="entry name" value="CoA-bd"/>
</dbReference>
<evidence type="ECO:0000313" key="2">
    <source>
        <dbReference type="EMBL" id="MBK1620585.1"/>
    </source>
</evidence>
<proteinExistence type="predicted"/>
<protein>
    <submittedName>
        <fullName evidence="2">CoA-binding protein</fullName>
    </submittedName>
</protein>
<evidence type="ECO:0000313" key="3">
    <source>
        <dbReference type="Proteomes" id="UP001138768"/>
    </source>
</evidence>
<dbReference type="EMBL" id="NRRY01000043">
    <property type="protein sequence ID" value="MBK1620585.1"/>
    <property type="molecule type" value="Genomic_DNA"/>
</dbReference>
<dbReference type="Pfam" id="PF13380">
    <property type="entry name" value="CoA_binding_2"/>
    <property type="match status" value="1"/>
</dbReference>
<sequence length="145" mass="16001">MPSNYETFFNAERFALIGHSASKPFPILSYKGLKRLGKTVYPVDVSAERIDGDQAYASLDALPQTPEAVIIEVPKQETRDWIARAAEIGVSDVWVHMAHETPEAVALAAEKGINLRTGTCAVMYLKPGLSYHSIHQAIMKLLGKY</sequence>
<organism evidence="2 3">
    <name type="scientific">Lamprobacter modestohalophilus</name>
    <dbReference type="NCBI Taxonomy" id="1064514"/>
    <lineage>
        <taxon>Bacteria</taxon>
        <taxon>Pseudomonadati</taxon>
        <taxon>Pseudomonadota</taxon>
        <taxon>Gammaproteobacteria</taxon>
        <taxon>Chromatiales</taxon>
        <taxon>Chromatiaceae</taxon>
        <taxon>Lamprobacter</taxon>
    </lineage>
</organism>